<reference evidence="2" key="1">
    <citation type="submission" date="2015-04" db="UniProtKB">
        <authorList>
            <consortium name="EnsemblPlants"/>
        </authorList>
    </citation>
    <scope>IDENTIFICATION</scope>
</reference>
<dbReference type="STRING" id="4537.A0A0E0LEN0"/>
<protein>
    <submittedName>
        <fullName evidence="2">Uncharacterized protein</fullName>
    </submittedName>
</protein>
<evidence type="ECO:0000313" key="3">
    <source>
        <dbReference type="Proteomes" id="UP000026962"/>
    </source>
</evidence>
<accession>A0A0E0LEN0</accession>
<dbReference type="Gramene" id="OPUNC06G22350.1">
    <property type="protein sequence ID" value="OPUNC06G22350.1"/>
    <property type="gene ID" value="OPUNC06G22350"/>
</dbReference>
<keyword evidence="3" id="KW-1185">Reference proteome</keyword>
<dbReference type="AlphaFoldDB" id="A0A0E0LEN0"/>
<feature type="region of interest" description="Disordered" evidence="1">
    <location>
        <begin position="1"/>
        <end position="44"/>
    </location>
</feature>
<name>A0A0E0LEN0_ORYPU</name>
<proteinExistence type="predicted"/>
<dbReference type="OMA" id="HNITSCD"/>
<reference evidence="2" key="2">
    <citation type="submission" date="2018-05" db="EMBL/GenBank/DDBJ databases">
        <title>OpunRS2 (Oryza punctata Reference Sequence Version 2).</title>
        <authorList>
            <person name="Zhang J."/>
            <person name="Kudrna D."/>
            <person name="Lee S."/>
            <person name="Talag J."/>
            <person name="Welchert J."/>
            <person name="Wing R.A."/>
        </authorList>
    </citation>
    <scope>NUCLEOTIDE SEQUENCE [LARGE SCALE GENOMIC DNA]</scope>
</reference>
<feature type="region of interest" description="Disordered" evidence="1">
    <location>
        <begin position="64"/>
        <end position="105"/>
    </location>
</feature>
<evidence type="ECO:0000313" key="2">
    <source>
        <dbReference type="EnsemblPlants" id="OPUNC06G22350.1"/>
    </source>
</evidence>
<dbReference type="Proteomes" id="UP000026962">
    <property type="component" value="Chromosome 6"/>
</dbReference>
<dbReference type="HOGENOM" id="CLU_083463_1_0_1"/>
<feature type="region of interest" description="Disordered" evidence="1">
    <location>
        <begin position="186"/>
        <end position="212"/>
    </location>
</feature>
<organism evidence="2">
    <name type="scientific">Oryza punctata</name>
    <name type="common">Red rice</name>
    <dbReference type="NCBI Taxonomy" id="4537"/>
    <lineage>
        <taxon>Eukaryota</taxon>
        <taxon>Viridiplantae</taxon>
        <taxon>Streptophyta</taxon>
        <taxon>Embryophyta</taxon>
        <taxon>Tracheophyta</taxon>
        <taxon>Spermatophyta</taxon>
        <taxon>Magnoliopsida</taxon>
        <taxon>Liliopsida</taxon>
        <taxon>Poales</taxon>
        <taxon>Poaceae</taxon>
        <taxon>BOP clade</taxon>
        <taxon>Oryzoideae</taxon>
        <taxon>Oryzeae</taxon>
        <taxon>Oryzinae</taxon>
        <taxon>Oryza</taxon>
    </lineage>
</organism>
<feature type="compositionally biased region" description="Polar residues" evidence="1">
    <location>
        <begin position="73"/>
        <end position="93"/>
    </location>
</feature>
<dbReference type="EnsemblPlants" id="OPUNC06G22350.1">
    <property type="protein sequence ID" value="OPUNC06G22350.1"/>
    <property type="gene ID" value="OPUNC06G22350"/>
</dbReference>
<sequence length="212" mass="22734">MNSWPEDDREPLKAPGYIKMPGRPKTERRREASEPAKPTKASRMGTVITCRKCKQVGHNITSCDKHHEGAGGSSNIEPQGVNNLVLSNTPHSDVQSKKRKAPASATTSVVSFTKTTFTSKHQGDRSQIVRVNAKAKVATQAGGSTTVNLQAVVPQSQGSTTASIQITSDKASVSVLAQEPAKKMRKMAVVGPSKKAKTPGPLLLPRWESDKL</sequence>
<evidence type="ECO:0000256" key="1">
    <source>
        <dbReference type="SAM" id="MobiDB-lite"/>
    </source>
</evidence>
<feature type="compositionally biased region" description="Basic and acidic residues" evidence="1">
    <location>
        <begin position="24"/>
        <end position="34"/>
    </location>
</feature>